<evidence type="ECO:0000256" key="5">
    <source>
        <dbReference type="ARBA" id="ARBA00022840"/>
    </source>
</evidence>
<keyword evidence="5" id="KW-0067">ATP-binding</keyword>
<evidence type="ECO:0000313" key="7">
    <source>
        <dbReference type="EMBL" id="KKM85438.1"/>
    </source>
</evidence>
<dbReference type="PANTHER" id="PTHR10046">
    <property type="entry name" value="ATP DEPENDENT LON PROTEASE FAMILY MEMBER"/>
    <property type="match status" value="1"/>
</dbReference>
<dbReference type="PROSITE" id="PS51787">
    <property type="entry name" value="LON_N"/>
    <property type="match status" value="1"/>
</dbReference>
<dbReference type="Pfam" id="PF00004">
    <property type="entry name" value="AAA"/>
    <property type="match status" value="1"/>
</dbReference>
<proteinExistence type="predicted"/>
<accession>A0A0F9KUM9</accession>
<evidence type="ECO:0000256" key="2">
    <source>
        <dbReference type="ARBA" id="ARBA00022741"/>
    </source>
</evidence>
<dbReference type="Gene3D" id="3.40.50.300">
    <property type="entry name" value="P-loop containing nucleotide triphosphate hydrolases"/>
    <property type="match status" value="1"/>
</dbReference>
<dbReference type="GO" id="GO:0005524">
    <property type="term" value="F:ATP binding"/>
    <property type="evidence" value="ECO:0007669"/>
    <property type="project" value="UniProtKB-KW"/>
</dbReference>
<dbReference type="Gene3D" id="2.30.130.40">
    <property type="entry name" value="LON domain-like"/>
    <property type="match status" value="1"/>
</dbReference>
<protein>
    <recommendedName>
        <fullName evidence="6">Lon N-terminal domain-containing protein</fullName>
    </recommendedName>
</protein>
<dbReference type="Gene3D" id="1.20.5.5270">
    <property type="match status" value="1"/>
</dbReference>
<reference evidence="7" key="1">
    <citation type="journal article" date="2015" name="Nature">
        <title>Complex archaea that bridge the gap between prokaryotes and eukaryotes.</title>
        <authorList>
            <person name="Spang A."/>
            <person name="Saw J.H."/>
            <person name="Jorgensen S.L."/>
            <person name="Zaremba-Niedzwiedzka K."/>
            <person name="Martijn J."/>
            <person name="Lind A.E."/>
            <person name="van Eijk R."/>
            <person name="Schleper C."/>
            <person name="Guy L."/>
            <person name="Ettema T.J."/>
        </authorList>
    </citation>
    <scope>NUCLEOTIDE SEQUENCE</scope>
</reference>
<evidence type="ECO:0000256" key="1">
    <source>
        <dbReference type="ARBA" id="ARBA00022670"/>
    </source>
</evidence>
<dbReference type="GO" id="GO:0004176">
    <property type="term" value="F:ATP-dependent peptidase activity"/>
    <property type="evidence" value="ECO:0007669"/>
    <property type="project" value="InterPro"/>
</dbReference>
<dbReference type="InterPro" id="IPR027417">
    <property type="entry name" value="P-loop_NTPase"/>
</dbReference>
<dbReference type="SMART" id="SM00464">
    <property type="entry name" value="LON"/>
    <property type="match status" value="1"/>
</dbReference>
<evidence type="ECO:0000256" key="4">
    <source>
        <dbReference type="ARBA" id="ARBA00022825"/>
    </source>
</evidence>
<dbReference type="GO" id="GO:0016887">
    <property type="term" value="F:ATP hydrolysis activity"/>
    <property type="evidence" value="ECO:0007669"/>
    <property type="project" value="InterPro"/>
</dbReference>
<evidence type="ECO:0000256" key="3">
    <source>
        <dbReference type="ARBA" id="ARBA00022801"/>
    </source>
</evidence>
<evidence type="ECO:0000259" key="6">
    <source>
        <dbReference type="PROSITE" id="PS51787"/>
    </source>
</evidence>
<feature type="domain" description="Lon N-terminal" evidence="6">
    <location>
        <begin position="41"/>
        <end position="234"/>
    </location>
</feature>
<keyword evidence="2" id="KW-0547">Nucleotide-binding</keyword>
<dbReference type="InterPro" id="IPR003959">
    <property type="entry name" value="ATPase_AAA_core"/>
</dbReference>
<dbReference type="InterPro" id="IPR046336">
    <property type="entry name" value="Lon_prtase_N_sf"/>
</dbReference>
<feature type="non-terminal residue" evidence="7">
    <location>
        <position position="443"/>
    </location>
</feature>
<dbReference type="SUPFAM" id="SSF52540">
    <property type="entry name" value="P-loop containing nucleoside triphosphate hydrolases"/>
    <property type="match status" value="1"/>
</dbReference>
<dbReference type="InterPro" id="IPR003111">
    <property type="entry name" value="Lon_prtase_N"/>
</dbReference>
<dbReference type="GO" id="GO:0006508">
    <property type="term" value="P:proteolysis"/>
    <property type="evidence" value="ECO:0007669"/>
    <property type="project" value="UniProtKB-KW"/>
</dbReference>
<dbReference type="Pfam" id="PF02190">
    <property type="entry name" value="LON_substr_bdg"/>
    <property type="match status" value="1"/>
</dbReference>
<dbReference type="GO" id="GO:0030163">
    <property type="term" value="P:protein catabolic process"/>
    <property type="evidence" value="ECO:0007669"/>
    <property type="project" value="InterPro"/>
</dbReference>
<dbReference type="EMBL" id="LAZR01007411">
    <property type="protein sequence ID" value="KKM85438.1"/>
    <property type="molecule type" value="Genomic_DNA"/>
</dbReference>
<dbReference type="InterPro" id="IPR027065">
    <property type="entry name" value="Lon_Prtase"/>
</dbReference>
<dbReference type="Gene3D" id="1.20.58.1480">
    <property type="match status" value="1"/>
</dbReference>
<dbReference type="FunFam" id="1.20.5.5270:FF:000002">
    <property type="entry name" value="Lon protease homolog"/>
    <property type="match status" value="1"/>
</dbReference>
<keyword evidence="4" id="KW-0720">Serine protease</keyword>
<dbReference type="InterPro" id="IPR015947">
    <property type="entry name" value="PUA-like_sf"/>
</dbReference>
<name>A0A0F9KUM9_9ZZZZ</name>
<organism evidence="7">
    <name type="scientific">marine sediment metagenome</name>
    <dbReference type="NCBI Taxonomy" id="412755"/>
    <lineage>
        <taxon>unclassified sequences</taxon>
        <taxon>metagenomes</taxon>
        <taxon>ecological metagenomes</taxon>
    </lineage>
</organism>
<comment type="caution">
    <text evidence="7">The sequence shown here is derived from an EMBL/GenBank/DDBJ whole genome shotgun (WGS) entry which is preliminary data.</text>
</comment>
<dbReference type="GO" id="GO:0004252">
    <property type="term" value="F:serine-type endopeptidase activity"/>
    <property type="evidence" value="ECO:0007669"/>
    <property type="project" value="InterPro"/>
</dbReference>
<keyword evidence="3" id="KW-0378">Hydrolase</keyword>
<dbReference type="SUPFAM" id="SSF88697">
    <property type="entry name" value="PUA domain-like"/>
    <property type="match status" value="1"/>
</dbReference>
<keyword evidence="1" id="KW-0645">Protease</keyword>
<gene>
    <name evidence="7" type="ORF">LCGC14_1289070</name>
</gene>
<dbReference type="AlphaFoldDB" id="A0A0F9KUM9"/>
<sequence length="443" mass="49237">MAEQRTNKPKIVASPEPEAIIRAEDGGEQATHGDTAVPAVSAVMAIRNTVIFPGAVMPLLVGRPKSRRLLEDVLPDEKVIVLVTQRRPEDADPSAEGLFHVGTAAVILKLLSNEDGNQTIIVHGLTRVHIDQFEQADPYFRARVTAMEDVQGDAKESEARLLDVREKALRLARLAPNVPDEAEVVIGSIDSAGALSDFLAANLPLQLPTKQALLSEPNVLRRLEILQQYLHRQVDVLELSGQIQNEVRESIDKSQREYFLREQLKAIQRELGQEDDQAGEVEEVTEKIDAANMPDPVKTECLRELGRLKRIPPASPEYSVIRTYLDVMAELPWQVTTDDNLDINRAHKTLDADHYDLDKVKKRILEYLAVRKLAPDSRGPVLCFVGPPGVGKTSLGQSIARALGRKFIRMSLGGMRDEAELRGHRRTYIGAMPGRIVQEIRKA</sequence>